<name>A0A1D8GNH6_9FIRM</name>
<keyword evidence="3" id="KW-1185">Reference proteome</keyword>
<sequence length="221" mass="25578">MKKITCIVVSALVLILFLSSCSSQKTVFSNKTDANKENYSDILVQSPMTVSNNDLFPVNGKHQYLRLRMSKGKYYEEWNPGAYQGTLLEGYFIIELADEFGNTIAKTDLSTIYKEPLIFNSSFEFQFDDYNDDGDLDFTIGQYTSNNGRDYKLFTVREDGKIEVLPIRDYSSLFISKVTGYYSTKLTKIDNVTFNIEYYDNIKEKNSEDLYKWNGKEFVKD</sequence>
<organism evidence="2 3">
    <name type="scientific">Geosporobacter ferrireducens</name>
    <dbReference type="NCBI Taxonomy" id="1424294"/>
    <lineage>
        <taxon>Bacteria</taxon>
        <taxon>Bacillati</taxon>
        <taxon>Bacillota</taxon>
        <taxon>Clostridia</taxon>
        <taxon>Peptostreptococcales</taxon>
        <taxon>Thermotaleaceae</taxon>
        <taxon>Geosporobacter</taxon>
    </lineage>
</organism>
<dbReference type="KEGG" id="gfe:Gferi_24710"/>
<dbReference type="RefSeq" id="WP_069980777.1">
    <property type="nucleotide sequence ID" value="NZ_CP017269.1"/>
</dbReference>
<reference evidence="2 3" key="1">
    <citation type="submission" date="2016-09" db="EMBL/GenBank/DDBJ databases">
        <title>Genomic analysis reveals versatility of anaerobic energy metabolism of Geosporobacter ferrireducens IRF9 of phylum Firmicutes.</title>
        <authorList>
            <person name="Kim S.-J."/>
        </authorList>
    </citation>
    <scope>NUCLEOTIDE SEQUENCE [LARGE SCALE GENOMIC DNA]</scope>
    <source>
        <strain evidence="2 3">IRF9</strain>
    </source>
</reference>
<protein>
    <recommendedName>
        <fullName evidence="4">Lipoprotein</fullName>
    </recommendedName>
</protein>
<evidence type="ECO:0008006" key="4">
    <source>
        <dbReference type="Google" id="ProtNLM"/>
    </source>
</evidence>
<accession>A0A1D8GNH6</accession>
<dbReference type="PROSITE" id="PS51257">
    <property type="entry name" value="PROKAR_LIPOPROTEIN"/>
    <property type="match status" value="1"/>
</dbReference>
<gene>
    <name evidence="2" type="ORF">Gferi_24710</name>
</gene>
<proteinExistence type="predicted"/>
<dbReference type="Proteomes" id="UP000095743">
    <property type="component" value="Chromosome"/>
</dbReference>
<evidence type="ECO:0000313" key="2">
    <source>
        <dbReference type="EMBL" id="AOT72468.1"/>
    </source>
</evidence>
<dbReference type="EMBL" id="CP017269">
    <property type="protein sequence ID" value="AOT72468.1"/>
    <property type="molecule type" value="Genomic_DNA"/>
</dbReference>
<evidence type="ECO:0000256" key="1">
    <source>
        <dbReference type="SAM" id="SignalP"/>
    </source>
</evidence>
<keyword evidence="1" id="KW-0732">Signal</keyword>
<feature type="signal peptide" evidence="1">
    <location>
        <begin position="1"/>
        <end position="25"/>
    </location>
</feature>
<dbReference type="OrthoDB" id="2517683at2"/>
<evidence type="ECO:0000313" key="3">
    <source>
        <dbReference type="Proteomes" id="UP000095743"/>
    </source>
</evidence>
<dbReference type="AlphaFoldDB" id="A0A1D8GNH6"/>
<feature type="chain" id="PRO_5038763524" description="Lipoprotein" evidence="1">
    <location>
        <begin position="26"/>
        <end position="221"/>
    </location>
</feature>
<dbReference type="STRING" id="1424294.Gferi_24710"/>